<comment type="caution">
    <text evidence="1">The sequence shown here is derived from an EMBL/GenBank/DDBJ whole genome shotgun (WGS) entry which is preliminary data.</text>
</comment>
<evidence type="ECO:0000313" key="1">
    <source>
        <dbReference type="EMBL" id="KAL3568885.1"/>
    </source>
</evidence>
<keyword evidence="2" id="KW-1185">Reference proteome</keyword>
<sequence length="123" mass="13462">MISRRDNCVVSSSAARGIVPPPVVLVLNGYQSFNANGLAPLHHEISQTCRLAVKPIILFFKGEELGLHLNLVALSGKNVKPTKINNLSRKLLDCVFWEVATTAQPKSSINNKSGSIEMFTFEI</sequence>
<evidence type="ECO:0000313" key="2">
    <source>
        <dbReference type="Proteomes" id="UP000309997"/>
    </source>
</evidence>
<proteinExistence type="predicted"/>
<dbReference type="Proteomes" id="UP000309997">
    <property type="component" value="Unassembled WGS sequence"/>
</dbReference>
<accession>A0ACC4ARN8</accession>
<organism evidence="1 2">
    <name type="scientific">Populus alba</name>
    <name type="common">White poplar</name>
    <dbReference type="NCBI Taxonomy" id="43335"/>
    <lineage>
        <taxon>Eukaryota</taxon>
        <taxon>Viridiplantae</taxon>
        <taxon>Streptophyta</taxon>
        <taxon>Embryophyta</taxon>
        <taxon>Tracheophyta</taxon>
        <taxon>Spermatophyta</taxon>
        <taxon>Magnoliopsida</taxon>
        <taxon>eudicotyledons</taxon>
        <taxon>Gunneridae</taxon>
        <taxon>Pentapetalae</taxon>
        <taxon>rosids</taxon>
        <taxon>fabids</taxon>
        <taxon>Malpighiales</taxon>
        <taxon>Salicaceae</taxon>
        <taxon>Saliceae</taxon>
        <taxon>Populus</taxon>
    </lineage>
</organism>
<dbReference type="EMBL" id="RCHU02000016">
    <property type="protein sequence ID" value="KAL3568885.1"/>
    <property type="molecule type" value="Genomic_DNA"/>
</dbReference>
<protein>
    <submittedName>
        <fullName evidence="1">Uncharacterized protein</fullName>
    </submittedName>
</protein>
<gene>
    <name evidence="1" type="ORF">D5086_028775</name>
</gene>
<reference evidence="1 2" key="1">
    <citation type="journal article" date="2024" name="Plant Biotechnol. J.">
        <title>Genome and CRISPR/Cas9 system of a widespread forest tree (Populus alba) in the world.</title>
        <authorList>
            <person name="Liu Y.J."/>
            <person name="Jiang P.F."/>
            <person name="Han X.M."/>
            <person name="Li X.Y."/>
            <person name="Wang H.M."/>
            <person name="Wang Y.J."/>
            <person name="Wang X.X."/>
            <person name="Zeng Q.Y."/>
        </authorList>
    </citation>
    <scope>NUCLEOTIDE SEQUENCE [LARGE SCALE GENOMIC DNA]</scope>
    <source>
        <strain evidence="2">cv. PAL-ZL1</strain>
    </source>
</reference>
<name>A0ACC4ARN8_POPAL</name>